<evidence type="ECO:0000313" key="3">
    <source>
        <dbReference type="Proteomes" id="UP001598114"/>
    </source>
</evidence>
<keyword evidence="1" id="KW-0472">Membrane</keyword>
<dbReference type="Pfam" id="PF13858">
    <property type="entry name" value="DUF4199"/>
    <property type="match status" value="1"/>
</dbReference>
<dbReference type="RefSeq" id="WP_377976247.1">
    <property type="nucleotide sequence ID" value="NZ_JBBKYA010000003.1"/>
</dbReference>
<feature type="transmembrane region" description="Helical" evidence="1">
    <location>
        <begin position="148"/>
        <end position="170"/>
    </location>
</feature>
<evidence type="ECO:0000313" key="2">
    <source>
        <dbReference type="EMBL" id="MFD3275907.1"/>
    </source>
</evidence>
<protein>
    <submittedName>
        <fullName evidence="2">DUF4199 domain-containing protein</fullName>
    </submittedName>
</protein>
<feature type="transmembrane region" description="Helical" evidence="1">
    <location>
        <begin position="44"/>
        <end position="63"/>
    </location>
</feature>
<keyword evidence="1" id="KW-0812">Transmembrane</keyword>
<dbReference type="InterPro" id="IPR025250">
    <property type="entry name" value="DUF4199"/>
</dbReference>
<feature type="transmembrane region" description="Helical" evidence="1">
    <location>
        <begin position="12"/>
        <end position="32"/>
    </location>
</feature>
<keyword evidence="3" id="KW-1185">Reference proteome</keyword>
<dbReference type="Proteomes" id="UP001598114">
    <property type="component" value="Unassembled WGS sequence"/>
</dbReference>
<comment type="caution">
    <text evidence="2">The sequence shown here is derived from an EMBL/GenBank/DDBJ whole genome shotgun (WGS) entry which is preliminary data.</text>
</comment>
<sequence length="179" mass="19756">METNTSSKSLILIKWGIIGGLISFLVSVVTQYSGLAEDFSETLGWVSFLITFVVNVTVLFLALKEVREQQGGYLTYGEGLGSSTLLGALWGLVAGGFNYIYINFIDNAVIQKQMDLARQRLEDQGMSESQIQDAEKITNMMLGPGVQFVMVVVATTFFLFVLGLIVSGIMKREKPMFDE</sequence>
<accession>A0ABW6D1M4</accession>
<gene>
    <name evidence="2" type="ORF">SKC38_06690</name>
</gene>
<feature type="transmembrane region" description="Helical" evidence="1">
    <location>
        <begin position="84"/>
        <end position="102"/>
    </location>
</feature>
<reference evidence="2 3" key="1">
    <citation type="submission" date="2024-03" db="EMBL/GenBank/DDBJ databases">
        <title>Aquirufa genome sequencing.</title>
        <authorList>
            <person name="Pitt A."/>
            <person name="Hahn M.W."/>
        </authorList>
    </citation>
    <scope>NUCLEOTIDE SEQUENCE [LARGE SCALE GENOMIC DNA]</scope>
    <source>
        <strain evidence="2 3">PLAD-142S6K</strain>
    </source>
</reference>
<keyword evidence="1" id="KW-1133">Transmembrane helix</keyword>
<dbReference type="EMBL" id="JBBKYA010000003">
    <property type="protein sequence ID" value="MFD3275907.1"/>
    <property type="molecule type" value="Genomic_DNA"/>
</dbReference>
<organism evidence="2 3">
    <name type="scientific">Aquirufa echingensis</name>
    <dbReference type="NCBI Taxonomy" id="3096516"/>
    <lineage>
        <taxon>Bacteria</taxon>
        <taxon>Pseudomonadati</taxon>
        <taxon>Bacteroidota</taxon>
        <taxon>Cytophagia</taxon>
        <taxon>Cytophagales</taxon>
        <taxon>Flectobacillaceae</taxon>
        <taxon>Aquirufa</taxon>
    </lineage>
</organism>
<name>A0ABW6D1M4_9BACT</name>
<proteinExistence type="predicted"/>
<evidence type="ECO:0000256" key="1">
    <source>
        <dbReference type="SAM" id="Phobius"/>
    </source>
</evidence>